<accession>A0A841IJE8</accession>
<comment type="caution">
    <text evidence="2">The sequence shown here is derived from an EMBL/GenBank/DDBJ whole genome shotgun (WGS) entry which is preliminary data.</text>
</comment>
<evidence type="ECO:0000313" key="2">
    <source>
        <dbReference type="EMBL" id="MBB6118240.1"/>
    </source>
</evidence>
<gene>
    <name evidence="2" type="ORF">FHS13_000168</name>
</gene>
<dbReference type="EMBL" id="JACHJO010000001">
    <property type="protein sequence ID" value="MBB6118240.1"/>
    <property type="molecule type" value="Genomic_DNA"/>
</dbReference>
<dbReference type="RefSeq" id="WP_246404270.1">
    <property type="nucleotide sequence ID" value="NZ_JACHJO010000001.1"/>
</dbReference>
<reference evidence="2 3" key="1">
    <citation type="submission" date="2020-08" db="EMBL/GenBank/DDBJ databases">
        <title>Genomic Encyclopedia of Type Strains, Phase III (KMG-III): the genomes of soil and plant-associated and newly described type strains.</title>
        <authorList>
            <person name="Whitman W."/>
        </authorList>
    </citation>
    <scope>NUCLEOTIDE SEQUENCE [LARGE SCALE GENOMIC DNA]</scope>
    <source>
        <strain evidence="2 3">CECT 8712</strain>
    </source>
</reference>
<proteinExistence type="predicted"/>
<name>A0A841IJE8_9ACTN</name>
<evidence type="ECO:0000313" key="3">
    <source>
        <dbReference type="Proteomes" id="UP000536604"/>
    </source>
</evidence>
<dbReference type="AlphaFoldDB" id="A0A841IJE8"/>
<feature type="compositionally biased region" description="Basic and acidic residues" evidence="1">
    <location>
        <begin position="38"/>
        <end position="51"/>
    </location>
</feature>
<evidence type="ECO:0000256" key="1">
    <source>
        <dbReference type="SAM" id="MobiDB-lite"/>
    </source>
</evidence>
<sequence length="127" mass="13537">MAGRMWALAAAVLAAALAYVFVPAHPGRERAAIAAPPRRRELPPASFERHSGQKPPDFPDDDLPDPDQVGGALVRPYLSPQISEQLGPVVPAPRVRGGDLLAEPAQDDTDDLSDLAAVVRLYLEKVG</sequence>
<protein>
    <submittedName>
        <fullName evidence="2">Uncharacterized protein</fullName>
    </submittedName>
</protein>
<organism evidence="2 3">
    <name type="scientific">Nocardiopsis algeriensis</name>
    <dbReference type="NCBI Taxonomy" id="1478215"/>
    <lineage>
        <taxon>Bacteria</taxon>
        <taxon>Bacillati</taxon>
        <taxon>Actinomycetota</taxon>
        <taxon>Actinomycetes</taxon>
        <taxon>Streptosporangiales</taxon>
        <taxon>Nocardiopsidaceae</taxon>
        <taxon>Nocardiopsis</taxon>
    </lineage>
</organism>
<keyword evidence="3" id="KW-1185">Reference proteome</keyword>
<dbReference type="Proteomes" id="UP000536604">
    <property type="component" value="Unassembled WGS sequence"/>
</dbReference>
<feature type="region of interest" description="Disordered" evidence="1">
    <location>
        <begin position="30"/>
        <end position="73"/>
    </location>
</feature>